<evidence type="ECO:0000313" key="7">
    <source>
        <dbReference type="Proteomes" id="UP000243579"/>
    </source>
</evidence>
<dbReference type="AlphaFoldDB" id="A0A1V9ZE99"/>
<evidence type="ECO:0000256" key="5">
    <source>
        <dbReference type="ARBA" id="ARBA00023242"/>
    </source>
</evidence>
<comment type="similarity">
    <text evidence="2">Belongs to the rad1 family.</text>
</comment>
<dbReference type="InterPro" id="IPR003021">
    <property type="entry name" value="Rad1_Rec1_Rad17"/>
</dbReference>
<dbReference type="GO" id="GO:0030896">
    <property type="term" value="C:checkpoint clamp complex"/>
    <property type="evidence" value="ECO:0007669"/>
    <property type="project" value="TreeGrafter"/>
</dbReference>
<dbReference type="PANTHER" id="PTHR10870">
    <property type="entry name" value="CELL CYCLE CHECKPOINT PROTEIN RAD1"/>
    <property type="match status" value="1"/>
</dbReference>
<dbReference type="Gene3D" id="3.70.10.10">
    <property type="match status" value="1"/>
</dbReference>
<evidence type="ECO:0000256" key="1">
    <source>
        <dbReference type="ARBA" id="ARBA00004123"/>
    </source>
</evidence>
<organism evidence="6 7">
    <name type="scientific">Achlya hypogyna</name>
    <name type="common">Oomycete</name>
    <name type="synonym">Protoachlya hypogyna</name>
    <dbReference type="NCBI Taxonomy" id="1202772"/>
    <lineage>
        <taxon>Eukaryota</taxon>
        <taxon>Sar</taxon>
        <taxon>Stramenopiles</taxon>
        <taxon>Oomycota</taxon>
        <taxon>Saprolegniomycetes</taxon>
        <taxon>Saprolegniales</taxon>
        <taxon>Achlyaceae</taxon>
        <taxon>Achlya</taxon>
    </lineage>
</organism>
<evidence type="ECO:0000256" key="3">
    <source>
        <dbReference type="ARBA" id="ARBA00022763"/>
    </source>
</evidence>
<protein>
    <recommendedName>
        <fullName evidence="8">Cell cycle checkpoint protein RAD1</fullName>
    </recommendedName>
</protein>
<dbReference type="GO" id="GO:0000077">
    <property type="term" value="P:DNA damage checkpoint signaling"/>
    <property type="evidence" value="ECO:0007669"/>
    <property type="project" value="InterPro"/>
</dbReference>
<dbReference type="PRINTS" id="PR01245">
    <property type="entry name" value="RAD1REC1"/>
</dbReference>
<comment type="caution">
    <text evidence="6">The sequence shown here is derived from an EMBL/GenBank/DDBJ whole genome shotgun (WGS) entry which is preliminary data.</text>
</comment>
<sequence>MDPSVPETGDTGYSSGPTMSCSLDSAKYMHTLLGSLLLGRKKDQLVRCDIDGSGLYFTAYSKGKSLQIKTSMSSDLFETFQYLEADASSFRVCVNHLLDGLSVFGMGAMTSTAVTCSYSAQDGVFSMILTDDGVLAECAIKTLVDDDQNDMASDVFERSFEASKVLGHMIIASNALHDACSEFHELPTGAAVELVLCPTTSSLDGDSACFRMQATTPTSCCDMELHKDSTAIVQVQVEATVASTFQWSLLQAGLQVLPVASESFLRLNAHGFCSLQHMLVLGSHRAFVDVLLCPDAS</sequence>
<dbReference type="GO" id="GO:0006281">
    <property type="term" value="P:DNA repair"/>
    <property type="evidence" value="ECO:0007669"/>
    <property type="project" value="UniProtKB-KW"/>
</dbReference>
<dbReference type="OrthoDB" id="337581at2759"/>
<dbReference type="PANTHER" id="PTHR10870:SF0">
    <property type="entry name" value="CELL CYCLE CHECKPOINT PROTEIN RAD1"/>
    <property type="match status" value="1"/>
</dbReference>
<evidence type="ECO:0000256" key="2">
    <source>
        <dbReference type="ARBA" id="ARBA00010991"/>
    </source>
</evidence>
<dbReference type="STRING" id="1202772.A0A1V9ZE99"/>
<evidence type="ECO:0000313" key="6">
    <source>
        <dbReference type="EMBL" id="OQR96318.1"/>
    </source>
</evidence>
<keyword evidence="4" id="KW-0234">DNA repair</keyword>
<dbReference type="Pfam" id="PF02144">
    <property type="entry name" value="Rad1"/>
    <property type="match status" value="1"/>
</dbReference>
<keyword evidence="7" id="KW-1185">Reference proteome</keyword>
<evidence type="ECO:0008006" key="8">
    <source>
        <dbReference type="Google" id="ProtNLM"/>
    </source>
</evidence>
<evidence type="ECO:0000256" key="4">
    <source>
        <dbReference type="ARBA" id="ARBA00023204"/>
    </source>
</evidence>
<reference evidence="6 7" key="1">
    <citation type="journal article" date="2014" name="Genome Biol. Evol.">
        <title>The secreted proteins of Achlya hypogyna and Thraustotheca clavata identify the ancestral oomycete secretome and reveal gene acquisitions by horizontal gene transfer.</title>
        <authorList>
            <person name="Misner I."/>
            <person name="Blouin N."/>
            <person name="Leonard G."/>
            <person name="Richards T.A."/>
            <person name="Lane C.E."/>
        </authorList>
    </citation>
    <scope>NUCLEOTIDE SEQUENCE [LARGE SCALE GENOMIC DNA]</scope>
    <source>
        <strain evidence="6 7">ATCC 48635</strain>
    </source>
</reference>
<gene>
    <name evidence="6" type="ORF">ACHHYP_16096</name>
</gene>
<keyword evidence="5" id="KW-0539">Nucleus</keyword>
<comment type="subcellular location">
    <subcellularLocation>
        <location evidence="1">Nucleus</location>
    </subcellularLocation>
</comment>
<accession>A0A1V9ZE99</accession>
<dbReference type="Proteomes" id="UP000243579">
    <property type="component" value="Unassembled WGS sequence"/>
</dbReference>
<dbReference type="EMBL" id="JNBR01000148">
    <property type="protein sequence ID" value="OQR96318.1"/>
    <property type="molecule type" value="Genomic_DNA"/>
</dbReference>
<name>A0A1V9ZE99_ACHHY</name>
<keyword evidence="3" id="KW-0227">DNA damage</keyword>
<proteinExistence type="inferred from homology"/>